<dbReference type="AlphaFoldDB" id="A0A7W7SW29"/>
<comment type="caution">
    <text evidence="10">The sequence shown here is derived from an EMBL/GenBank/DDBJ whole genome shotgun (WGS) entry which is preliminary data.</text>
</comment>
<name>A0A7W7SW29_9ACTN</name>
<dbReference type="PANTHER" id="PTHR46696:SF1">
    <property type="entry name" value="CYTOCHROME P450 YJIB-RELATED"/>
    <property type="match status" value="1"/>
</dbReference>
<evidence type="ECO:0000313" key="10">
    <source>
        <dbReference type="EMBL" id="MBB4961943.1"/>
    </source>
</evidence>
<evidence type="ECO:0000256" key="5">
    <source>
        <dbReference type="ARBA" id="ARBA00023002"/>
    </source>
</evidence>
<keyword evidence="2" id="KW-0349">Heme</keyword>
<evidence type="ECO:0000256" key="4">
    <source>
        <dbReference type="ARBA" id="ARBA00022857"/>
    </source>
</evidence>
<dbReference type="FunFam" id="1.10.630.10:FF:000018">
    <property type="entry name" value="Cytochrome P450 monooxygenase"/>
    <property type="match status" value="1"/>
</dbReference>
<dbReference type="GO" id="GO:0020037">
    <property type="term" value="F:heme binding"/>
    <property type="evidence" value="ECO:0007669"/>
    <property type="project" value="InterPro"/>
</dbReference>
<dbReference type="InterPro" id="IPR002397">
    <property type="entry name" value="Cyt_P450_B"/>
</dbReference>
<keyword evidence="11" id="KW-1185">Reference proteome</keyword>
<sequence length="405" mass="44824">MTDASQPALDLPEIHLTDPEVLRDPFTAYGKAREQSPVARIVAPRSGPMWTITRHEAARVMLSDPRFALTANTYQRIDIPEHCRPYMRTMQEMEGPEHTRLRRLVSPAFTARRAAEFRPRIESIVEHLLDDLPDHAENGKVDLLRHFAQLLPIDVISELVGIPEADRQQWRKYGAAVTAGQGRQVVEAIPCIVADAKAAVTQRRAEPGTRDVISDLIRTQAEDGDKLSDTELVTFVWQLVLGGQTPANLIANAVDTLLTHPDQLAALRADPHLMPAAVEELTRWSGPQLLTFPRYAQEDIDLHGVPIRKGEPVTAAIAAVNRDPRVFTNPDRLDVTRPAGPAAHLGYAHGPHFCLGAALARVQTEVALTALLRRFPNLTLAAAPDDVRRDLDPGTWRLTSLPVSY</sequence>
<evidence type="ECO:0000256" key="2">
    <source>
        <dbReference type="ARBA" id="ARBA00022617"/>
    </source>
</evidence>
<dbReference type="EMBL" id="JACHJW010000001">
    <property type="protein sequence ID" value="MBB4961943.1"/>
    <property type="molecule type" value="Genomic_DNA"/>
</dbReference>
<protein>
    <submittedName>
        <fullName evidence="10">Cytochrome P450</fullName>
    </submittedName>
</protein>
<evidence type="ECO:0000256" key="9">
    <source>
        <dbReference type="ARBA" id="ARBA00060683"/>
    </source>
</evidence>
<dbReference type="GO" id="GO:0016705">
    <property type="term" value="F:oxidoreductase activity, acting on paired donors, with incorporation or reduction of molecular oxygen"/>
    <property type="evidence" value="ECO:0007669"/>
    <property type="project" value="InterPro"/>
</dbReference>
<keyword evidence="8" id="KW-0045">Antibiotic biosynthesis</keyword>
<dbReference type="CDD" id="cd11029">
    <property type="entry name" value="CYP107-like"/>
    <property type="match status" value="1"/>
</dbReference>
<keyword evidence="3" id="KW-0479">Metal-binding</keyword>
<keyword evidence="5" id="KW-0560">Oxidoreductase</keyword>
<evidence type="ECO:0000256" key="7">
    <source>
        <dbReference type="ARBA" id="ARBA00023033"/>
    </source>
</evidence>
<proteinExistence type="inferred from homology"/>
<dbReference type="Gene3D" id="1.10.630.10">
    <property type="entry name" value="Cytochrome P450"/>
    <property type="match status" value="1"/>
</dbReference>
<dbReference type="PANTHER" id="PTHR46696">
    <property type="entry name" value="P450, PUTATIVE (EUROFUNG)-RELATED"/>
    <property type="match status" value="1"/>
</dbReference>
<dbReference type="PRINTS" id="PR00359">
    <property type="entry name" value="BP450"/>
</dbReference>
<accession>A0A7W7SW29</accession>
<dbReference type="SUPFAM" id="SSF48264">
    <property type="entry name" value="Cytochrome P450"/>
    <property type="match status" value="1"/>
</dbReference>
<comment type="similarity">
    <text evidence="1">Belongs to the cytochrome P450 family.</text>
</comment>
<gene>
    <name evidence="10" type="ORF">FHR38_005676</name>
</gene>
<evidence type="ECO:0000256" key="1">
    <source>
        <dbReference type="ARBA" id="ARBA00010617"/>
    </source>
</evidence>
<dbReference type="Proteomes" id="UP000578819">
    <property type="component" value="Unassembled WGS sequence"/>
</dbReference>
<evidence type="ECO:0000256" key="3">
    <source>
        <dbReference type="ARBA" id="ARBA00022723"/>
    </source>
</evidence>
<reference evidence="10 11" key="1">
    <citation type="submission" date="2020-08" db="EMBL/GenBank/DDBJ databases">
        <title>Sequencing the genomes of 1000 actinobacteria strains.</title>
        <authorList>
            <person name="Klenk H.-P."/>
        </authorList>
    </citation>
    <scope>NUCLEOTIDE SEQUENCE [LARGE SCALE GENOMIC DNA]</scope>
    <source>
        <strain evidence="10 11">DSM 45886</strain>
    </source>
</reference>
<dbReference type="InterPro" id="IPR036396">
    <property type="entry name" value="Cyt_P450_sf"/>
</dbReference>
<dbReference type="GO" id="GO:0004497">
    <property type="term" value="F:monooxygenase activity"/>
    <property type="evidence" value="ECO:0007669"/>
    <property type="project" value="UniProtKB-KW"/>
</dbReference>
<keyword evidence="7" id="KW-0503">Monooxygenase</keyword>
<organism evidence="10 11">
    <name type="scientific">Micromonospora polyrhachis</name>
    <dbReference type="NCBI Taxonomy" id="1282883"/>
    <lineage>
        <taxon>Bacteria</taxon>
        <taxon>Bacillati</taxon>
        <taxon>Actinomycetota</taxon>
        <taxon>Actinomycetes</taxon>
        <taxon>Micromonosporales</taxon>
        <taxon>Micromonosporaceae</taxon>
        <taxon>Micromonospora</taxon>
    </lineage>
</organism>
<evidence type="ECO:0000256" key="8">
    <source>
        <dbReference type="ARBA" id="ARBA00023194"/>
    </source>
</evidence>
<dbReference type="GO" id="GO:0005506">
    <property type="term" value="F:iron ion binding"/>
    <property type="evidence" value="ECO:0007669"/>
    <property type="project" value="InterPro"/>
</dbReference>
<evidence type="ECO:0000256" key="6">
    <source>
        <dbReference type="ARBA" id="ARBA00023004"/>
    </source>
</evidence>
<comment type="pathway">
    <text evidence="9">Antibiotic biosynthesis; mycinamicin biosynthesis.</text>
</comment>
<keyword evidence="4" id="KW-0521">NADP</keyword>
<evidence type="ECO:0000313" key="11">
    <source>
        <dbReference type="Proteomes" id="UP000578819"/>
    </source>
</evidence>
<dbReference type="Pfam" id="PF00067">
    <property type="entry name" value="p450"/>
    <property type="match status" value="1"/>
</dbReference>
<dbReference type="GO" id="GO:0017000">
    <property type="term" value="P:antibiotic biosynthetic process"/>
    <property type="evidence" value="ECO:0007669"/>
    <property type="project" value="UniProtKB-KW"/>
</dbReference>
<keyword evidence="6" id="KW-0408">Iron</keyword>
<dbReference type="InterPro" id="IPR001128">
    <property type="entry name" value="Cyt_P450"/>
</dbReference>
<dbReference type="RefSeq" id="WP_184537819.1">
    <property type="nucleotide sequence ID" value="NZ_JACHJW010000001.1"/>
</dbReference>